<accession>A0ABT7GUB4</accession>
<organism evidence="6 7">
    <name type="scientific">Streptomyces katrae</name>
    <dbReference type="NCBI Taxonomy" id="68223"/>
    <lineage>
        <taxon>Bacteria</taxon>
        <taxon>Bacillati</taxon>
        <taxon>Actinomycetota</taxon>
        <taxon>Actinomycetes</taxon>
        <taxon>Kitasatosporales</taxon>
        <taxon>Streptomycetaceae</taxon>
        <taxon>Streptomyces</taxon>
    </lineage>
</organism>
<dbReference type="Pfam" id="PF07161">
    <property type="entry name" value="LppX_LprAFG"/>
    <property type="match status" value="1"/>
</dbReference>
<sequence length="303" mass="31511">MFTYRKKTAGAALAAVLLVGGATTACEDGKKADGGKAASAPSAQASPSASKAAGGAADATPAAFLQKTKKKSEEITSARYTLSGTTGGQQASAEVSVRFKPTPAMSMKATTQGPDGGTGEIRVIDGAMYMGSEGQWLKFDMKALDEATTKKMGKAQGSANTSGENPGDRADQLMGAKDLKTVGEENVDGVKTTHVSGTVTTDQMRAGISASAAPEARERREKSVKQLEDEGIKTLNVDMWIDESGHTKQVRTRGEGTKGPLDTTIKFLDFNKPVEITAPPADQVVDLAEMMKRSREGSGTGQG</sequence>
<dbReference type="InterPro" id="IPR029046">
    <property type="entry name" value="LolA/LolB/LppX"/>
</dbReference>
<evidence type="ECO:0000313" key="7">
    <source>
        <dbReference type="Proteomes" id="UP001223390"/>
    </source>
</evidence>
<feature type="signal peptide" evidence="5">
    <location>
        <begin position="1"/>
        <end position="25"/>
    </location>
</feature>
<gene>
    <name evidence="6" type="ORF">QEZ40_001475</name>
</gene>
<evidence type="ECO:0000256" key="5">
    <source>
        <dbReference type="SAM" id="SignalP"/>
    </source>
</evidence>
<comment type="subcellular location">
    <subcellularLocation>
        <location evidence="1">Cell envelope</location>
    </subcellularLocation>
</comment>
<name>A0ABT7GUB4_9ACTN</name>
<proteinExistence type="inferred from homology"/>
<reference evidence="6 7" key="1">
    <citation type="submission" date="2023-05" db="EMBL/GenBank/DDBJ databases">
        <title>Sequencing and Assembly of Streptomyces sp. NP73.</title>
        <authorList>
            <person name="Konwar A.N."/>
            <person name="Saikia K."/>
            <person name="Thakur D."/>
        </authorList>
    </citation>
    <scope>NUCLEOTIDE SEQUENCE [LARGE SCALE GENOMIC DNA]</scope>
    <source>
        <strain evidence="6 7">NP73</strain>
    </source>
</reference>
<comment type="caution">
    <text evidence="6">The sequence shown here is derived from an EMBL/GenBank/DDBJ whole genome shotgun (WGS) entry which is preliminary data.</text>
</comment>
<keyword evidence="7" id="KW-1185">Reference proteome</keyword>
<dbReference type="RefSeq" id="WP_260618504.1">
    <property type="nucleotide sequence ID" value="NZ_JASITI010000015.1"/>
</dbReference>
<dbReference type="Proteomes" id="UP001223390">
    <property type="component" value="Unassembled WGS sequence"/>
</dbReference>
<feature type="compositionally biased region" description="Low complexity" evidence="4">
    <location>
        <begin position="35"/>
        <end position="54"/>
    </location>
</feature>
<evidence type="ECO:0000256" key="3">
    <source>
        <dbReference type="ARBA" id="ARBA00022475"/>
    </source>
</evidence>
<dbReference type="InterPro" id="IPR009830">
    <property type="entry name" value="LppX/LprAFG"/>
</dbReference>
<evidence type="ECO:0000256" key="1">
    <source>
        <dbReference type="ARBA" id="ARBA00004196"/>
    </source>
</evidence>
<evidence type="ECO:0000256" key="2">
    <source>
        <dbReference type="ARBA" id="ARBA00009194"/>
    </source>
</evidence>
<keyword evidence="6" id="KW-0449">Lipoprotein</keyword>
<dbReference type="SUPFAM" id="SSF89392">
    <property type="entry name" value="Prokaryotic lipoproteins and lipoprotein localization factors"/>
    <property type="match status" value="1"/>
</dbReference>
<dbReference type="PROSITE" id="PS51257">
    <property type="entry name" value="PROKAR_LIPOPROTEIN"/>
    <property type="match status" value="1"/>
</dbReference>
<evidence type="ECO:0000256" key="4">
    <source>
        <dbReference type="SAM" id="MobiDB-lite"/>
    </source>
</evidence>
<dbReference type="EMBL" id="JASITI010000015">
    <property type="protein sequence ID" value="MDK9496844.1"/>
    <property type="molecule type" value="Genomic_DNA"/>
</dbReference>
<keyword evidence="3" id="KW-0472">Membrane</keyword>
<keyword evidence="3" id="KW-1003">Cell membrane</keyword>
<comment type="similarity">
    <text evidence="2">Belongs to the LppX/LprAFG lipoprotein family.</text>
</comment>
<feature type="chain" id="PRO_5045172504" evidence="5">
    <location>
        <begin position="26"/>
        <end position="303"/>
    </location>
</feature>
<feature type="region of interest" description="Disordered" evidence="4">
    <location>
        <begin position="28"/>
        <end position="54"/>
    </location>
</feature>
<protein>
    <submittedName>
        <fullName evidence="6">LppX_LprAFG lipoprotein</fullName>
    </submittedName>
</protein>
<dbReference type="Gene3D" id="2.50.20.20">
    <property type="match status" value="1"/>
</dbReference>
<keyword evidence="5" id="KW-0732">Signal</keyword>
<evidence type="ECO:0000313" key="6">
    <source>
        <dbReference type="EMBL" id="MDK9496844.1"/>
    </source>
</evidence>